<proteinExistence type="predicted"/>
<protein>
    <submittedName>
        <fullName evidence="2">Uncharacterized protein</fullName>
    </submittedName>
</protein>
<feature type="region of interest" description="Disordered" evidence="1">
    <location>
        <begin position="1"/>
        <end position="26"/>
    </location>
</feature>
<reference evidence="2 3" key="1">
    <citation type="journal article" date="2014" name="Am. J. Bot.">
        <title>Genome assembly and annotation for red clover (Trifolium pratense; Fabaceae).</title>
        <authorList>
            <person name="Istvanek J."/>
            <person name="Jaros M."/>
            <person name="Krenek A."/>
            <person name="Repkova J."/>
        </authorList>
    </citation>
    <scope>NUCLEOTIDE SEQUENCE [LARGE SCALE GENOMIC DNA]</scope>
    <source>
        <strain evidence="3">cv. Tatra</strain>
        <tissue evidence="2">Young leaves</tissue>
    </source>
</reference>
<dbReference type="EMBL" id="ASHM01041455">
    <property type="protein sequence ID" value="PNX82187.1"/>
    <property type="molecule type" value="Genomic_DNA"/>
</dbReference>
<evidence type="ECO:0000256" key="1">
    <source>
        <dbReference type="SAM" id="MobiDB-lite"/>
    </source>
</evidence>
<reference evidence="2 3" key="2">
    <citation type="journal article" date="2017" name="Front. Plant Sci.">
        <title>Gene Classification and Mining of Molecular Markers Useful in Red Clover (Trifolium pratense) Breeding.</title>
        <authorList>
            <person name="Istvanek J."/>
            <person name="Dluhosova J."/>
            <person name="Dluhos P."/>
            <person name="Patkova L."/>
            <person name="Nedelnik J."/>
            <person name="Repkova J."/>
        </authorList>
    </citation>
    <scope>NUCLEOTIDE SEQUENCE [LARGE SCALE GENOMIC DNA]</scope>
    <source>
        <strain evidence="3">cv. Tatra</strain>
        <tissue evidence="2">Young leaves</tissue>
    </source>
</reference>
<comment type="caution">
    <text evidence="2">The sequence shown here is derived from an EMBL/GenBank/DDBJ whole genome shotgun (WGS) entry which is preliminary data.</text>
</comment>
<dbReference type="AlphaFoldDB" id="A0A2K3LUI0"/>
<evidence type="ECO:0000313" key="2">
    <source>
        <dbReference type="EMBL" id="PNX82187.1"/>
    </source>
</evidence>
<accession>A0A2K3LUI0</accession>
<evidence type="ECO:0000313" key="3">
    <source>
        <dbReference type="Proteomes" id="UP000236291"/>
    </source>
</evidence>
<sequence>MTVSIGAPGDISETTDGFSEMGEMGKPMFPQTTTLILLDQKSDHVRRCSVSTR</sequence>
<name>A0A2K3LUI0_TRIPR</name>
<dbReference type="Proteomes" id="UP000236291">
    <property type="component" value="Unassembled WGS sequence"/>
</dbReference>
<organism evidence="2 3">
    <name type="scientific">Trifolium pratense</name>
    <name type="common">Red clover</name>
    <dbReference type="NCBI Taxonomy" id="57577"/>
    <lineage>
        <taxon>Eukaryota</taxon>
        <taxon>Viridiplantae</taxon>
        <taxon>Streptophyta</taxon>
        <taxon>Embryophyta</taxon>
        <taxon>Tracheophyta</taxon>
        <taxon>Spermatophyta</taxon>
        <taxon>Magnoliopsida</taxon>
        <taxon>eudicotyledons</taxon>
        <taxon>Gunneridae</taxon>
        <taxon>Pentapetalae</taxon>
        <taxon>rosids</taxon>
        <taxon>fabids</taxon>
        <taxon>Fabales</taxon>
        <taxon>Fabaceae</taxon>
        <taxon>Papilionoideae</taxon>
        <taxon>50 kb inversion clade</taxon>
        <taxon>NPAAA clade</taxon>
        <taxon>Hologalegina</taxon>
        <taxon>IRL clade</taxon>
        <taxon>Trifolieae</taxon>
        <taxon>Trifolium</taxon>
    </lineage>
</organism>
<gene>
    <name evidence="2" type="ORF">L195_g038215</name>
</gene>